<protein>
    <recommendedName>
        <fullName evidence="3">Response regulatory domain-containing protein</fullName>
    </recommendedName>
</protein>
<dbReference type="EMBL" id="MPUJ01000001">
    <property type="protein sequence ID" value="ONK09033.1"/>
    <property type="molecule type" value="Genomic_DNA"/>
</dbReference>
<dbReference type="RefSeq" id="WP_039354863.1">
    <property type="nucleotide sequence ID" value="NZ_JRMH01000001.1"/>
</dbReference>
<evidence type="ECO:0000313" key="1">
    <source>
        <dbReference type="EMBL" id="ONK09033.1"/>
    </source>
</evidence>
<organism evidence="1 2">
    <name type="scientific">Pectobacterium actinidiae</name>
    <dbReference type="NCBI Taxonomy" id="1507808"/>
    <lineage>
        <taxon>Bacteria</taxon>
        <taxon>Pseudomonadati</taxon>
        <taxon>Pseudomonadota</taxon>
        <taxon>Gammaproteobacteria</taxon>
        <taxon>Enterobacterales</taxon>
        <taxon>Pectobacteriaceae</taxon>
        <taxon>Pectobacterium</taxon>
    </lineage>
</organism>
<proteinExistence type="predicted"/>
<dbReference type="Proteomes" id="UP000189286">
    <property type="component" value="Unassembled WGS sequence"/>
</dbReference>
<comment type="caution">
    <text evidence="1">The sequence shown here is derived from an EMBL/GenBank/DDBJ whole genome shotgun (WGS) entry which is preliminary data.</text>
</comment>
<accession>A0A1V2R9A8</accession>
<dbReference type="AlphaFoldDB" id="A0A1V2R9A8"/>
<evidence type="ECO:0008006" key="3">
    <source>
        <dbReference type="Google" id="ProtNLM"/>
    </source>
</evidence>
<evidence type="ECO:0000313" key="2">
    <source>
        <dbReference type="Proteomes" id="UP000189286"/>
    </source>
</evidence>
<name>A0A1V2R9A8_9GAMM</name>
<sequence length="365" mass="42526">MKINILIIEDEQSIINQWHEKLEFYAISESPLYEISATYTDDLEQSKDRLLNQRFDAVVIDIRLKSRPGEIPNRHGNNIAKIVSNSTLSIMAICTAEPSTVELTEEQRSFVNVFQKGQGDVVINILNWLDSKKKMLEAVQKMQHEINGQMAKLFSRSVWPRWEYWFKHDETDDLTRSALKRHMATHLHASFINESESAHPEEYYFIPPLRENLNTGDIVSIESKYYVLITPRCDLARGQNNTFQLINLLSMKETWDENHQIIASEEESGRRKEQAKREIKKIINHNDKSPKAHFIPQIKLNNDNILGPFLAQFNYMINEENTLTFKNMILENRIATLSNEFLPSLVERLGTYFSRIGTPDYSHPE</sequence>
<gene>
    <name evidence="1" type="ORF">BSK71_02035</name>
</gene>
<reference evidence="2" key="1">
    <citation type="submission" date="2016-11" db="EMBL/GenBank/DDBJ databases">
        <authorList>
            <person name="Panda P."/>
            <person name="Visnovsky S."/>
            <person name="Pitman A."/>
        </authorList>
    </citation>
    <scope>NUCLEOTIDE SEQUENCE [LARGE SCALE GENOMIC DNA]</scope>
    <source>
        <strain evidence="2">ICMP 9972</strain>
    </source>
</reference>